<evidence type="ECO:0000256" key="8">
    <source>
        <dbReference type="PROSITE-ProRule" id="PRU00282"/>
    </source>
</evidence>
<keyword evidence="3 9" id="KW-0813">Transport</keyword>
<evidence type="ECO:0000313" key="12">
    <source>
        <dbReference type="Proteomes" id="UP000612746"/>
    </source>
</evidence>
<comment type="caution">
    <text evidence="11">The sequence shown here is derived from an EMBL/GenBank/DDBJ whole genome shotgun (WGS) entry which is preliminary data.</text>
</comment>
<evidence type="ECO:0000256" key="4">
    <source>
        <dbReference type="ARBA" id="ARBA00022692"/>
    </source>
</evidence>
<dbReference type="Pfam" id="PF00153">
    <property type="entry name" value="Mito_carr"/>
    <property type="match status" value="3"/>
</dbReference>
<dbReference type="Proteomes" id="UP000612746">
    <property type="component" value="Unassembled WGS sequence"/>
</dbReference>
<evidence type="ECO:0000256" key="9">
    <source>
        <dbReference type="RuleBase" id="RU000488"/>
    </source>
</evidence>
<dbReference type="InterPro" id="IPR018108">
    <property type="entry name" value="MCP_transmembrane"/>
</dbReference>
<keyword evidence="7 8" id="KW-0472">Membrane</keyword>
<comment type="similarity">
    <text evidence="2 9">Belongs to the mitochondrial carrier (TC 2.A.29) family.</text>
</comment>
<dbReference type="PROSITE" id="PS50920">
    <property type="entry name" value="SOLCAR"/>
    <property type="match status" value="3"/>
</dbReference>
<evidence type="ECO:0000313" key="11">
    <source>
        <dbReference type="EMBL" id="KAG2180556.1"/>
    </source>
</evidence>
<reference evidence="11" key="1">
    <citation type="submission" date="2020-12" db="EMBL/GenBank/DDBJ databases">
        <title>Metabolic potential, ecology and presence of endohyphal bacteria is reflected in genomic diversity of Mucoromycotina.</title>
        <authorList>
            <person name="Muszewska A."/>
            <person name="Okrasinska A."/>
            <person name="Steczkiewicz K."/>
            <person name="Drgas O."/>
            <person name="Orlowska M."/>
            <person name="Perlinska-Lenart U."/>
            <person name="Aleksandrzak-Piekarczyk T."/>
            <person name="Szatraj K."/>
            <person name="Zielenkiewicz U."/>
            <person name="Pilsyk S."/>
            <person name="Malc E."/>
            <person name="Mieczkowski P."/>
            <person name="Kruszewska J.S."/>
            <person name="Biernat P."/>
            <person name="Pawlowska J."/>
        </authorList>
    </citation>
    <scope>NUCLEOTIDE SEQUENCE</scope>
    <source>
        <strain evidence="11">WA0000051536</strain>
    </source>
</reference>
<evidence type="ECO:0000256" key="7">
    <source>
        <dbReference type="ARBA" id="ARBA00023136"/>
    </source>
</evidence>
<feature type="repeat" description="Solcar" evidence="8">
    <location>
        <begin position="126"/>
        <end position="220"/>
    </location>
</feature>
<evidence type="ECO:0000256" key="2">
    <source>
        <dbReference type="ARBA" id="ARBA00006375"/>
    </source>
</evidence>
<dbReference type="FunFam" id="1.50.40.10:FF:000095">
    <property type="entry name" value="Mitochondrial carrier protein"/>
    <property type="match status" value="1"/>
</dbReference>
<name>A0A8H7PWN9_9FUNG</name>
<dbReference type="PANTHER" id="PTHR45667">
    <property type="entry name" value="S-ADENOSYLMETHIONINE MITOCHONDRIAL CARRIER PROTEIN"/>
    <property type="match status" value="1"/>
</dbReference>
<feature type="repeat" description="Solcar" evidence="8">
    <location>
        <begin position="30"/>
        <end position="119"/>
    </location>
</feature>
<gene>
    <name evidence="11" type="ORF">INT44_003560</name>
</gene>
<keyword evidence="5" id="KW-0677">Repeat</keyword>
<dbReference type="GO" id="GO:0016020">
    <property type="term" value="C:membrane"/>
    <property type="evidence" value="ECO:0007669"/>
    <property type="project" value="UniProtKB-SubCell"/>
</dbReference>
<keyword evidence="12" id="KW-1185">Reference proteome</keyword>
<evidence type="ECO:0000256" key="6">
    <source>
        <dbReference type="ARBA" id="ARBA00022989"/>
    </source>
</evidence>
<dbReference type="Gene3D" id="1.50.40.10">
    <property type="entry name" value="Mitochondrial carrier domain"/>
    <property type="match status" value="2"/>
</dbReference>
<evidence type="ECO:0000256" key="5">
    <source>
        <dbReference type="ARBA" id="ARBA00022737"/>
    </source>
</evidence>
<evidence type="ECO:0008006" key="13">
    <source>
        <dbReference type="Google" id="ProtNLM"/>
    </source>
</evidence>
<proteinExistence type="inferred from homology"/>
<evidence type="ECO:0000256" key="10">
    <source>
        <dbReference type="SAM" id="MobiDB-lite"/>
    </source>
</evidence>
<dbReference type="OrthoDB" id="415315at2759"/>
<feature type="compositionally biased region" description="Low complexity" evidence="10">
    <location>
        <begin position="279"/>
        <end position="291"/>
    </location>
</feature>
<sequence>MQELGASVNHKAELLYPIHAPHSDAAGGYPPYLDVCVAGGIGGSLADFMMHSVDTVKTRLQGQAQHRPMKYHNMVQSYRLIFKEEGVLRGLYAGITPAMLGSIPGTTLYFGTYEFTKRNLTANSVPDFIAHLAAGSFGDLAASVIYVPSEVLKTRMQLQGRYNNPHFISGYNYRNTWHATRIIVKYDGIGALFHGFRATLVRDVPYSALQFAFYEQFKKLAKHTLIEPGEQLPILADLTTGSLAGAIAGAITTPLDVIKTLLQTQIKRKRPIAQSEAHTSGSVASATAVAPSQPPLQPKHYSSIVEGLVWNYKHQGIGGLFRGIGPRVFWTSLQSAVMFVVYEQVLHLEERLREKDDWPPGEVLSRLTSGRSSQ</sequence>
<accession>A0A8H7PWN9</accession>
<comment type="subcellular location">
    <subcellularLocation>
        <location evidence="1">Membrane</location>
        <topology evidence="1">Multi-pass membrane protein</topology>
    </subcellularLocation>
</comment>
<dbReference type="EMBL" id="JAEPRA010000009">
    <property type="protein sequence ID" value="KAG2180556.1"/>
    <property type="molecule type" value="Genomic_DNA"/>
</dbReference>
<evidence type="ECO:0000256" key="1">
    <source>
        <dbReference type="ARBA" id="ARBA00004141"/>
    </source>
</evidence>
<dbReference type="InterPro" id="IPR023395">
    <property type="entry name" value="MCP_dom_sf"/>
</dbReference>
<evidence type="ECO:0000256" key="3">
    <source>
        <dbReference type="ARBA" id="ARBA00022448"/>
    </source>
</evidence>
<organism evidence="11 12">
    <name type="scientific">Umbelopsis vinacea</name>
    <dbReference type="NCBI Taxonomy" id="44442"/>
    <lineage>
        <taxon>Eukaryota</taxon>
        <taxon>Fungi</taxon>
        <taxon>Fungi incertae sedis</taxon>
        <taxon>Mucoromycota</taxon>
        <taxon>Mucoromycotina</taxon>
        <taxon>Umbelopsidomycetes</taxon>
        <taxon>Umbelopsidales</taxon>
        <taxon>Umbelopsidaceae</taxon>
        <taxon>Umbelopsis</taxon>
    </lineage>
</organism>
<protein>
    <recommendedName>
        <fullName evidence="13">Mitochondrial carrier</fullName>
    </recommendedName>
</protein>
<keyword evidence="4 8" id="KW-0812">Transmembrane</keyword>
<feature type="region of interest" description="Disordered" evidence="10">
    <location>
        <begin position="272"/>
        <end position="294"/>
    </location>
</feature>
<keyword evidence="6" id="KW-1133">Transmembrane helix</keyword>
<dbReference type="AlphaFoldDB" id="A0A8H7PWN9"/>
<dbReference type="SUPFAM" id="SSF103506">
    <property type="entry name" value="Mitochondrial carrier"/>
    <property type="match status" value="1"/>
</dbReference>
<feature type="repeat" description="Solcar" evidence="8">
    <location>
        <begin position="232"/>
        <end position="348"/>
    </location>
</feature>